<feature type="transmembrane region" description="Helical" evidence="1">
    <location>
        <begin position="93"/>
        <end position="112"/>
    </location>
</feature>
<dbReference type="EMBL" id="JAOVZR010000001">
    <property type="protein sequence ID" value="MCY0146500.1"/>
    <property type="molecule type" value="Genomic_DNA"/>
</dbReference>
<keyword evidence="1" id="KW-0812">Transmembrane</keyword>
<feature type="domain" description="Acyltransferase 3" evidence="2">
    <location>
        <begin position="17"/>
        <end position="334"/>
    </location>
</feature>
<feature type="transmembrane region" description="Helical" evidence="1">
    <location>
        <begin position="196"/>
        <end position="215"/>
    </location>
</feature>
<keyword evidence="1" id="KW-1133">Transmembrane helix</keyword>
<keyword evidence="3" id="KW-0012">Acyltransferase</keyword>
<dbReference type="Pfam" id="PF01757">
    <property type="entry name" value="Acyl_transf_3"/>
    <property type="match status" value="1"/>
</dbReference>
<dbReference type="PANTHER" id="PTHR23028">
    <property type="entry name" value="ACETYLTRANSFERASE"/>
    <property type="match status" value="1"/>
</dbReference>
<feature type="transmembrane region" description="Helical" evidence="1">
    <location>
        <begin position="287"/>
        <end position="311"/>
    </location>
</feature>
<keyword evidence="4" id="KW-1185">Reference proteome</keyword>
<dbReference type="PANTHER" id="PTHR23028:SF131">
    <property type="entry name" value="BLR2367 PROTEIN"/>
    <property type="match status" value="1"/>
</dbReference>
<comment type="caution">
    <text evidence="3">The sequence shown here is derived from an EMBL/GenBank/DDBJ whole genome shotgun (WGS) entry which is preliminary data.</text>
</comment>
<organism evidence="3 4">
    <name type="scientific">Hoeflea algicola</name>
    <dbReference type="NCBI Taxonomy" id="2983763"/>
    <lineage>
        <taxon>Bacteria</taxon>
        <taxon>Pseudomonadati</taxon>
        <taxon>Pseudomonadota</taxon>
        <taxon>Alphaproteobacteria</taxon>
        <taxon>Hyphomicrobiales</taxon>
        <taxon>Rhizobiaceae</taxon>
        <taxon>Hoeflea</taxon>
    </lineage>
</organism>
<keyword evidence="1" id="KW-0472">Membrane</keyword>
<feature type="transmembrane region" description="Helical" evidence="1">
    <location>
        <begin position="257"/>
        <end position="280"/>
    </location>
</feature>
<proteinExistence type="predicted"/>
<name>A0ABT3Z413_9HYPH</name>
<gene>
    <name evidence="3" type="ORF">OEG84_01885</name>
</gene>
<dbReference type="RefSeq" id="WP_267652165.1">
    <property type="nucleotide sequence ID" value="NZ_JAOVZR010000001.1"/>
</dbReference>
<accession>A0ABT3Z413</accession>
<dbReference type="GO" id="GO:0016746">
    <property type="term" value="F:acyltransferase activity"/>
    <property type="evidence" value="ECO:0007669"/>
    <property type="project" value="UniProtKB-KW"/>
</dbReference>
<evidence type="ECO:0000259" key="2">
    <source>
        <dbReference type="Pfam" id="PF01757"/>
    </source>
</evidence>
<dbReference type="InterPro" id="IPR002656">
    <property type="entry name" value="Acyl_transf_3_dom"/>
</dbReference>
<feature type="transmembrane region" description="Helical" evidence="1">
    <location>
        <begin position="141"/>
        <end position="165"/>
    </location>
</feature>
<reference evidence="3" key="1">
    <citation type="submission" date="2022-10" db="EMBL/GenBank/DDBJ databases">
        <title>Hoeflea sp. G2-23, isolated from marine algae.</title>
        <authorList>
            <person name="Kristyanto S."/>
            <person name="Kim J.M."/>
            <person name="Jeon C.O."/>
        </authorList>
    </citation>
    <scope>NUCLEOTIDE SEQUENCE</scope>
    <source>
        <strain evidence="3">G2-23</strain>
    </source>
</reference>
<feature type="transmembrane region" description="Helical" evidence="1">
    <location>
        <begin position="170"/>
        <end position="190"/>
    </location>
</feature>
<feature type="transmembrane region" description="Helical" evidence="1">
    <location>
        <begin position="53"/>
        <end position="72"/>
    </location>
</feature>
<dbReference type="Proteomes" id="UP001073227">
    <property type="component" value="Unassembled WGS sequence"/>
</dbReference>
<dbReference type="InterPro" id="IPR050879">
    <property type="entry name" value="Acyltransferase_3"/>
</dbReference>
<feature type="transmembrane region" description="Helical" evidence="1">
    <location>
        <begin position="317"/>
        <end position="337"/>
    </location>
</feature>
<feature type="transmembrane region" description="Helical" evidence="1">
    <location>
        <begin position="12"/>
        <end position="33"/>
    </location>
</feature>
<evidence type="ECO:0000313" key="4">
    <source>
        <dbReference type="Proteomes" id="UP001073227"/>
    </source>
</evidence>
<evidence type="ECO:0000256" key="1">
    <source>
        <dbReference type="SAM" id="Phobius"/>
    </source>
</evidence>
<sequence>MIATPPLTKSSDTLFAVQYLRAAAALAVVFYHVSALSQETWGLDPERVDHVGAAGVDLFFVISGFIMAMIVGRPGRFDVRDFWIRRVARVVPAYWVITLLVFVLAWTLPSLFNSTVASLHNLFVSLSFVALEQSDGNTGPLLVVGWTLNYEMAFYVLVAVTAGLFSDRRLLAASAVIIAVVVTGIVAHPANLTLEFYTNPILLEFVFGILVYHAWKWGGGRELGGRRLASIAIFALGIILLVGQWERPLQDWRPFFWGVPAMAVLYGGLGVLTFTSPFLARLGYWSYALYITHVFVVTLYIKHIMSAIAPISLPWQAHYLIMTGAALAVAAGFYTLVERPLSRLTLAWLRRPRALSVAEPSHGA</sequence>
<evidence type="ECO:0000313" key="3">
    <source>
        <dbReference type="EMBL" id="MCY0146500.1"/>
    </source>
</evidence>
<protein>
    <submittedName>
        <fullName evidence="3">Acyltransferase</fullName>
    </submittedName>
</protein>
<keyword evidence="3" id="KW-0808">Transferase</keyword>
<feature type="transmembrane region" description="Helical" evidence="1">
    <location>
        <begin position="227"/>
        <end position="245"/>
    </location>
</feature>